<evidence type="ECO:0000256" key="6">
    <source>
        <dbReference type="PIRSR" id="PIRSR000189-1"/>
    </source>
</evidence>
<evidence type="ECO:0000256" key="5">
    <source>
        <dbReference type="ARBA" id="ARBA00023002"/>
    </source>
</evidence>
<dbReference type="InterPro" id="IPR006076">
    <property type="entry name" value="FAD-dep_OxRdtase"/>
</dbReference>
<dbReference type="HOGENOM" id="CLU_034311_1_0_1"/>
<feature type="binding site" evidence="6">
    <location>
        <begin position="51"/>
        <end position="52"/>
    </location>
    <ligand>
        <name>FAD</name>
        <dbReference type="ChEBI" id="CHEBI:57692"/>
    </ligand>
</feature>
<dbReference type="GO" id="GO:0005737">
    <property type="term" value="C:cytoplasm"/>
    <property type="evidence" value="ECO:0007669"/>
    <property type="project" value="TreeGrafter"/>
</dbReference>
<dbReference type="GO" id="GO:0071949">
    <property type="term" value="F:FAD binding"/>
    <property type="evidence" value="ECO:0007669"/>
    <property type="project" value="InterPro"/>
</dbReference>
<reference evidence="9" key="2">
    <citation type="journal article" date="2013" name="PLoS Genet.">
        <title>Comparative genome structure, secondary metabolite, and effector coding capacity across Cochliobolus pathogens.</title>
        <authorList>
            <person name="Condon B.J."/>
            <person name="Leng Y."/>
            <person name="Wu D."/>
            <person name="Bushley K.E."/>
            <person name="Ohm R.A."/>
            <person name="Otillar R."/>
            <person name="Martin J."/>
            <person name="Schackwitz W."/>
            <person name="Grimwood J."/>
            <person name="MohdZainudin N."/>
            <person name="Xue C."/>
            <person name="Wang R."/>
            <person name="Manning V.A."/>
            <person name="Dhillon B."/>
            <person name="Tu Z.J."/>
            <person name="Steffenson B.J."/>
            <person name="Salamov A."/>
            <person name="Sun H."/>
            <person name="Lowry S."/>
            <person name="LaButti K."/>
            <person name="Han J."/>
            <person name="Copeland A."/>
            <person name="Lindquist E."/>
            <person name="Barry K."/>
            <person name="Schmutz J."/>
            <person name="Baker S.E."/>
            <person name="Ciuffetti L.M."/>
            <person name="Grigoriev I.V."/>
            <person name="Zhong S."/>
            <person name="Turgeon B.G."/>
        </authorList>
    </citation>
    <scope>NUCLEOTIDE SEQUENCE [LARGE SCALE GENOMIC DNA]</scope>
    <source>
        <strain evidence="9">C5 / ATCC 48332 / race O</strain>
    </source>
</reference>
<dbReference type="EMBL" id="KB445583">
    <property type="protein sequence ID" value="EMD87021.1"/>
    <property type="molecule type" value="Genomic_DNA"/>
</dbReference>
<dbReference type="Gene3D" id="3.40.50.720">
    <property type="entry name" value="NAD(P)-binding Rossmann-like Domain"/>
    <property type="match status" value="1"/>
</dbReference>
<dbReference type="SUPFAM" id="SSF54373">
    <property type="entry name" value="FAD-linked reductases, C-terminal domain"/>
    <property type="match status" value="1"/>
</dbReference>
<proteinExistence type="inferred from homology"/>
<comment type="similarity">
    <text evidence="2">Belongs to the DAMOX/DASOX family.</text>
</comment>
<keyword evidence="5" id="KW-0560">Oxidoreductase</keyword>
<reference evidence="8 9" key="1">
    <citation type="journal article" date="2012" name="PLoS Pathog.">
        <title>Diverse lifestyles and strategies of plant pathogenesis encoded in the genomes of eighteen Dothideomycetes fungi.</title>
        <authorList>
            <person name="Ohm R.A."/>
            <person name="Feau N."/>
            <person name="Henrissat B."/>
            <person name="Schoch C.L."/>
            <person name="Horwitz B.A."/>
            <person name="Barry K.W."/>
            <person name="Condon B.J."/>
            <person name="Copeland A.C."/>
            <person name="Dhillon B."/>
            <person name="Glaser F."/>
            <person name="Hesse C.N."/>
            <person name="Kosti I."/>
            <person name="LaButti K."/>
            <person name="Lindquist E.A."/>
            <person name="Lucas S."/>
            <person name="Salamov A.A."/>
            <person name="Bradshaw R.E."/>
            <person name="Ciuffetti L."/>
            <person name="Hamelin R.C."/>
            <person name="Kema G.H.J."/>
            <person name="Lawrence C."/>
            <person name="Scott J.A."/>
            <person name="Spatafora J.W."/>
            <person name="Turgeon B.G."/>
            <person name="de Wit P.J.G.M."/>
            <person name="Zhong S."/>
            <person name="Goodwin S.B."/>
            <person name="Grigoriev I.V."/>
        </authorList>
    </citation>
    <scope>NUCLEOTIDE SEQUENCE [LARGE SCALE GENOMIC DNA]</scope>
    <source>
        <strain evidence="9">C5 / ATCC 48332 / race O</strain>
    </source>
</reference>
<keyword evidence="3" id="KW-0285">Flavoprotein</keyword>
<dbReference type="Proteomes" id="UP000016936">
    <property type="component" value="Unassembled WGS sequence"/>
</dbReference>
<evidence type="ECO:0000259" key="7">
    <source>
        <dbReference type="Pfam" id="PF01266"/>
    </source>
</evidence>
<dbReference type="eggNOG" id="KOG3923">
    <property type="taxonomic scope" value="Eukaryota"/>
</dbReference>
<feature type="binding site" evidence="6">
    <location>
        <position position="334"/>
    </location>
    <ligand>
        <name>D-dopa</name>
        <dbReference type="ChEBI" id="CHEBI:149689"/>
    </ligand>
</feature>
<evidence type="ECO:0000256" key="4">
    <source>
        <dbReference type="ARBA" id="ARBA00022827"/>
    </source>
</evidence>
<evidence type="ECO:0000313" key="8">
    <source>
        <dbReference type="EMBL" id="EMD87021.1"/>
    </source>
</evidence>
<name>M2TYV7_COCH5</name>
<comment type="cofactor">
    <cofactor evidence="1 6">
        <name>FAD</name>
        <dbReference type="ChEBI" id="CHEBI:57692"/>
    </cofactor>
</comment>
<dbReference type="Pfam" id="PF01266">
    <property type="entry name" value="DAO"/>
    <property type="match status" value="1"/>
</dbReference>
<evidence type="ECO:0000256" key="2">
    <source>
        <dbReference type="ARBA" id="ARBA00006730"/>
    </source>
</evidence>
<accession>M2TYV7</accession>
<dbReference type="PANTHER" id="PTHR11530">
    <property type="entry name" value="D-AMINO ACID OXIDASE"/>
    <property type="match status" value="1"/>
</dbReference>
<evidence type="ECO:0000256" key="3">
    <source>
        <dbReference type="ARBA" id="ARBA00022630"/>
    </source>
</evidence>
<feature type="binding site" evidence="6">
    <location>
        <position position="274"/>
    </location>
    <ligand>
        <name>D-dopa</name>
        <dbReference type="ChEBI" id="CHEBI:149689"/>
    </ligand>
</feature>
<dbReference type="STRING" id="701091.M2TYV7"/>
<feature type="binding site" evidence="6">
    <location>
        <position position="218"/>
    </location>
    <ligand>
        <name>FAD</name>
        <dbReference type="ChEBI" id="CHEBI:57692"/>
    </ligand>
</feature>
<protein>
    <recommendedName>
        <fullName evidence="7">FAD dependent oxidoreductase domain-containing protein</fullName>
    </recommendedName>
</protein>
<evidence type="ECO:0000256" key="1">
    <source>
        <dbReference type="ARBA" id="ARBA00001974"/>
    </source>
</evidence>
<keyword evidence="4 6" id="KW-0274">FAD</keyword>
<dbReference type="OMA" id="VYLQWLQ"/>
<dbReference type="GO" id="GO:0019478">
    <property type="term" value="P:D-amino acid catabolic process"/>
    <property type="evidence" value="ECO:0007669"/>
    <property type="project" value="TreeGrafter"/>
</dbReference>
<dbReference type="OrthoDB" id="2015447at2759"/>
<gene>
    <name evidence="8" type="ORF">COCHEDRAFT_1114629</name>
</gene>
<organism evidence="8 9">
    <name type="scientific">Cochliobolus heterostrophus (strain C5 / ATCC 48332 / race O)</name>
    <name type="common">Southern corn leaf blight fungus</name>
    <name type="synonym">Bipolaris maydis</name>
    <dbReference type="NCBI Taxonomy" id="701091"/>
    <lineage>
        <taxon>Eukaryota</taxon>
        <taxon>Fungi</taxon>
        <taxon>Dikarya</taxon>
        <taxon>Ascomycota</taxon>
        <taxon>Pezizomycotina</taxon>
        <taxon>Dothideomycetes</taxon>
        <taxon>Pleosporomycetidae</taxon>
        <taxon>Pleosporales</taxon>
        <taxon>Pleosporineae</taxon>
        <taxon>Pleosporaceae</taxon>
        <taxon>Bipolaris</taxon>
    </lineage>
</organism>
<dbReference type="PIRSF" id="PIRSF000189">
    <property type="entry name" value="D-aa_oxidase"/>
    <property type="match status" value="1"/>
</dbReference>
<dbReference type="SUPFAM" id="SSF51971">
    <property type="entry name" value="Nucleotide-binding domain"/>
    <property type="match status" value="1"/>
</dbReference>
<keyword evidence="9" id="KW-1185">Reference proteome</keyword>
<feature type="binding site" evidence="6">
    <location>
        <position position="373"/>
    </location>
    <ligand>
        <name>D-dopa</name>
        <dbReference type="ChEBI" id="CHEBI:149689"/>
    </ligand>
</feature>
<dbReference type="InterPro" id="IPR023209">
    <property type="entry name" value="DAO"/>
</dbReference>
<evidence type="ECO:0000313" key="9">
    <source>
        <dbReference type="Proteomes" id="UP000016936"/>
    </source>
</evidence>
<sequence>MANPQESPHILILGAGVIGLTTSLVLSHTYPTAKITIAAKHFPGDRSIEYTSPWAGANWSSMATDNGPLEKYDQVTFRRFGELIDGKAVFGCQATTPGEVKNVAGSDGGNETGLGRMGMWAVFDTPIEEAGILSQETGKVWYDELVGGLKPLGDKDLPKDAVFGIEIPQTFRINTQVYLQWLQHQALAKGITLLRRQYPSVSSLLEDVPSATLVVNATGLGSLSLTDIRDANLYPTRGQTLLVAEPKVPIERMYEFERLGYLRSPHRIDPTCTYVFPRPLGGGVILGGSRQDNDWSAEWDEELGRDILRRCCELCPQLGKPEEVQVLAKNVGLRRKYSFCLSRFYDWVGGGVRIETEVGKWKVPVVHCYGHAGAGYQASWGSAERVLELVKKVLEPGAKL</sequence>
<dbReference type="Gene3D" id="3.30.9.10">
    <property type="entry name" value="D-Amino Acid Oxidase, subunit A, domain 2"/>
    <property type="match status" value="1"/>
</dbReference>
<dbReference type="PANTHER" id="PTHR11530:SF16">
    <property type="entry name" value="D-AMINO ACID OXIDASE (AFU_ORTHOLOGUE AFUA_5G11290)"/>
    <property type="match status" value="1"/>
</dbReference>
<dbReference type="GO" id="GO:0003884">
    <property type="term" value="F:D-amino-acid oxidase activity"/>
    <property type="evidence" value="ECO:0007669"/>
    <property type="project" value="InterPro"/>
</dbReference>
<feature type="domain" description="FAD dependent oxidoreductase" evidence="7">
    <location>
        <begin position="10"/>
        <end position="388"/>
    </location>
</feature>
<dbReference type="AlphaFoldDB" id="M2TYV7"/>